<comment type="subcellular location">
    <subcellularLocation>
        <location evidence="1">Cell membrane</location>
        <topology evidence="1">Multi-pass membrane protein</topology>
    </subcellularLocation>
</comment>
<dbReference type="SUPFAM" id="SSF103473">
    <property type="entry name" value="MFS general substrate transporter"/>
    <property type="match status" value="1"/>
</dbReference>
<keyword evidence="5 8" id="KW-0812">Transmembrane</keyword>
<dbReference type="PRINTS" id="PR00171">
    <property type="entry name" value="SUGRTRNSPORT"/>
</dbReference>
<evidence type="ECO:0000256" key="4">
    <source>
        <dbReference type="ARBA" id="ARBA00022597"/>
    </source>
</evidence>
<reference evidence="10 11" key="1">
    <citation type="submission" date="2024-07" db="EMBL/GenBank/DDBJ databases">
        <title>Chromosome-level genome assembly of the water stick insect Ranatra chinensis (Heteroptera: Nepidae).</title>
        <authorList>
            <person name="Liu X."/>
        </authorList>
    </citation>
    <scope>NUCLEOTIDE SEQUENCE [LARGE SCALE GENOMIC DNA]</scope>
    <source>
        <strain evidence="10">Cailab_2021Rc</strain>
        <tissue evidence="10">Muscle</tissue>
    </source>
</reference>
<gene>
    <name evidence="10" type="ORF">AAG570_004760</name>
</gene>
<dbReference type="PROSITE" id="PS00216">
    <property type="entry name" value="SUGAR_TRANSPORT_1"/>
    <property type="match status" value="1"/>
</dbReference>
<protein>
    <recommendedName>
        <fullName evidence="9">Major facilitator superfamily (MFS) profile domain-containing protein</fullName>
    </recommendedName>
</protein>
<dbReference type="PANTHER" id="PTHR48021:SF46">
    <property type="entry name" value="MAJOR FACILITATOR SUPERFAMILY (MFS) PROFILE DOMAIN-CONTAINING PROTEIN"/>
    <property type="match status" value="1"/>
</dbReference>
<dbReference type="Gene3D" id="1.20.1250.20">
    <property type="entry name" value="MFS general substrate transporter like domains"/>
    <property type="match status" value="1"/>
</dbReference>
<keyword evidence="4" id="KW-0762">Sugar transport</keyword>
<evidence type="ECO:0000256" key="7">
    <source>
        <dbReference type="ARBA" id="ARBA00023136"/>
    </source>
</evidence>
<dbReference type="FunFam" id="1.20.1250.20:FF:000218">
    <property type="entry name" value="facilitated trehalose transporter Tret1"/>
    <property type="match status" value="1"/>
</dbReference>
<feature type="transmembrane region" description="Helical" evidence="8">
    <location>
        <begin position="56"/>
        <end position="74"/>
    </location>
</feature>
<dbReference type="InterPro" id="IPR005829">
    <property type="entry name" value="Sugar_transporter_CS"/>
</dbReference>
<evidence type="ECO:0000256" key="8">
    <source>
        <dbReference type="SAM" id="Phobius"/>
    </source>
</evidence>
<organism evidence="10 11">
    <name type="scientific">Ranatra chinensis</name>
    <dbReference type="NCBI Taxonomy" id="642074"/>
    <lineage>
        <taxon>Eukaryota</taxon>
        <taxon>Metazoa</taxon>
        <taxon>Ecdysozoa</taxon>
        <taxon>Arthropoda</taxon>
        <taxon>Hexapoda</taxon>
        <taxon>Insecta</taxon>
        <taxon>Pterygota</taxon>
        <taxon>Neoptera</taxon>
        <taxon>Paraneoptera</taxon>
        <taxon>Hemiptera</taxon>
        <taxon>Heteroptera</taxon>
        <taxon>Panheteroptera</taxon>
        <taxon>Nepomorpha</taxon>
        <taxon>Nepidae</taxon>
        <taxon>Ranatrinae</taxon>
        <taxon>Ranatra</taxon>
    </lineage>
</organism>
<dbReference type="EMBL" id="JBFDAA010000016">
    <property type="protein sequence ID" value="KAL1117434.1"/>
    <property type="molecule type" value="Genomic_DNA"/>
</dbReference>
<evidence type="ECO:0000256" key="6">
    <source>
        <dbReference type="ARBA" id="ARBA00022989"/>
    </source>
</evidence>
<proteinExistence type="predicted"/>
<keyword evidence="3" id="KW-1003">Cell membrane</keyword>
<keyword evidence="11" id="KW-1185">Reference proteome</keyword>
<feature type="transmembrane region" description="Helical" evidence="8">
    <location>
        <begin position="334"/>
        <end position="358"/>
    </location>
</feature>
<dbReference type="PROSITE" id="PS00217">
    <property type="entry name" value="SUGAR_TRANSPORT_2"/>
    <property type="match status" value="1"/>
</dbReference>
<evidence type="ECO:0000256" key="2">
    <source>
        <dbReference type="ARBA" id="ARBA00022448"/>
    </source>
</evidence>
<feature type="transmembrane region" description="Helical" evidence="8">
    <location>
        <begin position="29"/>
        <end position="49"/>
    </location>
</feature>
<keyword evidence="2" id="KW-0813">Transport</keyword>
<feature type="transmembrane region" description="Helical" evidence="8">
    <location>
        <begin position="170"/>
        <end position="190"/>
    </location>
</feature>
<keyword evidence="7 8" id="KW-0472">Membrane</keyword>
<dbReference type="PANTHER" id="PTHR48021">
    <property type="match status" value="1"/>
</dbReference>
<evidence type="ECO:0000259" key="9">
    <source>
        <dbReference type="PROSITE" id="PS50850"/>
    </source>
</evidence>
<accession>A0ABD0YNM1</accession>
<dbReference type="GO" id="GO:0005886">
    <property type="term" value="C:plasma membrane"/>
    <property type="evidence" value="ECO:0007669"/>
    <property type="project" value="UniProtKB-SubCell"/>
</dbReference>
<feature type="transmembrane region" description="Helical" evidence="8">
    <location>
        <begin position="86"/>
        <end position="105"/>
    </location>
</feature>
<evidence type="ECO:0000256" key="3">
    <source>
        <dbReference type="ARBA" id="ARBA00022475"/>
    </source>
</evidence>
<feature type="transmembrane region" description="Helical" evidence="8">
    <location>
        <begin position="210"/>
        <end position="229"/>
    </location>
</feature>
<name>A0ABD0YNM1_9HEMI</name>
<dbReference type="Proteomes" id="UP001558652">
    <property type="component" value="Unassembled WGS sequence"/>
</dbReference>
<comment type="caution">
    <text evidence="10">The sequence shown here is derived from an EMBL/GenBank/DDBJ whole genome shotgun (WGS) entry which is preliminary data.</text>
</comment>
<dbReference type="Pfam" id="PF00083">
    <property type="entry name" value="Sugar_tr"/>
    <property type="match status" value="1"/>
</dbReference>
<dbReference type="InterPro" id="IPR003663">
    <property type="entry name" value="Sugar/inositol_transpt"/>
</dbReference>
<sequence>MMLLMTAPIFLIAWTLVLTTRSVEVLYIVRIIQGLGLGTINTVLPLYLAEISGTEIRATLGYFFQGIWYAGNLYEYSIGPFVDYQSLAWISIIPPLVFLVVFLPFPETPYYLMMKGREEDAGRSLAWLRGVDKEDGVAEELSAMKESAEAEAAAKASWRDILGTRQGRRALVIVVLVAASYIMCGGTALFSYSTDTFSKTGASGVSADLYTIVMGVSVLAAVPFSGVAVDRMGRRPVLLISSLGSAVCLSLTSVYYYLSFNTVVDLSSFYWSPYFLIISYTVLIGSGVEAIVPVLQAELFPNTTRGLASGLSYFLMTLMSFFCLKMYQVVTDSLGLYFLYGSFAFFAFLGSAYIFFFVPETKGLTFAEIQDLLGPKKEPMEAARELEGDETSYVSVHL</sequence>
<dbReference type="AlphaFoldDB" id="A0ABD0YNM1"/>
<feature type="domain" description="Major facilitator superfamily (MFS) profile" evidence="9">
    <location>
        <begin position="1"/>
        <end position="362"/>
    </location>
</feature>
<feature type="transmembrane region" description="Helical" evidence="8">
    <location>
        <begin position="270"/>
        <end position="295"/>
    </location>
</feature>
<dbReference type="InterPro" id="IPR036259">
    <property type="entry name" value="MFS_trans_sf"/>
</dbReference>
<dbReference type="InterPro" id="IPR020846">
    <property type="entry name" value="MFS_dom"/>
</dbReference>
<keyword evidence="6 8" id="KW-1133">Transmembrane helix</keyword>
<dbReference type="PROSITE" id="PS50850">
    <property type="entry name" value="MFS"/>
    <property type="match status" value="1"/>
</dbReference>
<dbReference type="InterPro" id="IPR050549">
    <property type="entry name" value="MFS_Trehalose_Transporter"/>
</dbReference>
<dbReference type="InterPro" id="IPR005828">
    <property type="entry name" value="MFS_sugar_transport-like"/>
</dbReference>
<evidence type="ECO:0000313" key="10">
    <source>
        <dbReference type="EMBL" id="KAL1117434.1"/>
    </source>
</evidence>
<feature type="transmembrane region" description="Helical" evidence="8">
    <location>
        <begin position="307"/>
        <end position="328"/>
    </location>
</feature>
<feature type="transmembrane region" description="Helical" evidence="8">
    <location>
        <begin position="236"/>
        <end position="258"/>
    </location>
</feature>
<evidence type="ECO:0000256" key="5">
    <source>
        <dbReference type="ARBA" id="ARBA00022692"/>
    </source>
</evidence>
<evidence type="ECO:0000313" key="11">
    <source>
        <dbReference type="Proteomes" id="UP001558652"/>
    </source>
</evidence>
<evidence type="ECO:0000256" key="1">
    <source>
        <dbReference type="ARBA" id="ARBA00004651"/>
    </source>
</evidence>